<dbReference type="RefSeq" id="WP_189492415.1">
    <property type="nucleotide sequence ID" value="NZ_BMZO01000011.1"/>
</dbReference>
<comment type="caution">
    <text evidence="1">The sequence shown here is derived from an EMBL/GenBank/DDBJ whole genome shotgun (WGS) entry which is preliminary data.</text>
</comment>
<reference evidence="1" key="1">
    <citation type="journal article" date="2014" name="Int. J. Syst. Evol. Microbiol.">
        <title>Complete genome sequence of Corynebacterium casei LMG S-19264T (=DSM 44701T), isolated from a smear-ripened cheese.</title>
        <authorList>
            <consortium name="US DOE Joint Genome Institute (JGI-PGF)"/>
            <person name="Walter F."/>
            <person name="Albersmeier A."/>
            <person name="Kalinowski J."/>
            <person name="Ruckert C."/>
        </authorList>
    </citation>
    <scope>NUCLEOTIDE SEQUENCE</scope>
    <source>
        <strain evidence="1">KCTC 42097</strain>
    </source>
</reference>
<evidence type="ECO:0000313" key="2">
    <source>
        <dbReference type="Proteomes" id="UP000641137"/>
    </source>
</evidence>
<reference evidence="1" key="2">
    <citation type="submission" date="2020-09" db="EMBL/GenBank/DDBJ databases">
        <authorList>
            <person name="Sun Q."/>
            <person name="Kim S."/>
        </authorList>
    </citation>
    <scope>NUCLEOTIDE SEQUENCE</scope>
    <source>
        <strain evidence="1">KCTC 42097</strain>
    </source>
</reference>
<keyword evidence="2" id="KW-1185">Reference proteome</keyword>
<name>A0A8J3DUS9_9HYPH</name>
<protein>
    <submittedName>
        <fullName evidence="1">Uncharacterized protein</fullName>
    </submittedName>
</protein>
<evidence type="ECO:0000313" key="1">
    <source>
        <dbReference type="EMBL" id="GHC79235.1"/>
    </source>
</evidence>
<dbReference type="AlphaFoldDB" id="A0A8J3DUS9"/>
<accession>A0A8J3DUS9</accession>
<organism evidence="1 2">
    <name type="scientific">Limoniibacter endophyticus</name>
    <dbReference type="NCBI Taxonomy" id="1565040"/>
    <lineage>
        <taxon>Bacteria</taxon>
        <taxon>Pseudomonadati</taxon>
        <taxon>Pseudomonadota</taxon>
        <taxon>Alphaproteobacteria</taxon>
        <taxon>Hyphomicrobiales</taxon>
        <taxon>Bartonellaceae</taxon>
        <taxon>Limoniibacter</taxon>
    </lineage>
</organism>
<proteinExistence type="predicted"/>
<sequence length="146" mass="16776">MSARGEDLHISEGNYRIELWKQDRSEMIANVNTAANHAIHTAAWQEAIHEFPGFLLIAYNGRFKTDEFETPTRPAGRREATFGDLSRFHLVQTWCGICKRSNMFEAGNFAERFGKDTTIKSVEGRLKCKQCGSREHVSLRIFKKPR</sequence>
<dbReference type="EMBL" id="BMZO01000011">
    <property type="protein sequence ID" value="GHC79235.1"/>
    <property type="molecule type" value="Genomic_DNA"/>
</dbReference>
<dbReference type="Proteomes" id="UP000641137">
    <property type="component" value="Unassembled WGS sequence"/>
</dbReference>
<gene>
    <name evidence="1" type="ORF">GCM10010136_31630</name>
</gene>